<dbReference type="SMART" id="SM00248">
    <property type="entry name" value="ANK"/>
    <property type="match status" value="11"/>
</dbReference>
<dbReference type="eggNOG" id="KOG4177">
    <property type="taxonomic scope" value="Eukaryota"/>
</dbReference>
<reference evidence="7" key="1">
    <citation type="journal article" date="2015" name="Genome Announc.">
        <title>Genome sequence of the AIDS-associated pathogen Penicillium marneffei (ATCC18224) and its near taxonomic relative Talaromyces stipitatus (ATCC10500).</title>
        <authorList>
            <person name="Nierman W.C."/>
            <person name="Fedorova-Abrams N.D."/>
            <person name="Andrianopoulos A."/>
        </authorList>
    </citation>
    <scope>NUCLEOTIDE SEQUENCE [LARGE SCALE GENOMIC DNA]</scope>
    <source>
        <strain evidence="7">ATCC 10500 / CBS 375.48 / QM 6759 / NRRL 1006</strain>
    </source>
</reference>
<accession>B8MI82</accession>
<feature type="repeat" description="ANK" evidence="3">
    <location>
        <begin position="730"/>
        <end position="762"/>
    </location>
</feature>
<name>B8MI82_TALSN</name>
<proteinExistence type="predicted"/>
<dbReference type="PROSITE" id="PS50297">
    <property type="entry name" value="ANK_REP_REGION"/>
    <property type="match status" value="1"/>
</dbReference>
<dbReference type="SUPFAM" id="SSF48403">
    <property type="entry name" value="Ankyrin repeat"/>
    <property type="match status" value="1"/>
</dbReference>
<dbReference type="InterPro" id="IPR002110">
    <property type="entry name" value="Ankyrin_rpt"/>
</dbReference>
<dbReference type="Gene3D" id="1.25.40.20">
    <property type="entry name" value="Ankyrin repeat-containing domain"/>
    <property type="match status" value="5"/>
</dbReference>
<dbReference type="STRING" id="441959.B8MI82"/>
<dbReference type="VEuPathDB" id="FungiDB:TSTA_040460"/>
<keyword evidence="1" id="KW-0677">Repeat</keyword>
<sequence>MLPTLLIVVLLHLFRLSEGGPTFLEEYRGSYVPKTIETWYGLQVIAPDTPYVARAGPNELYFIDTRFDNETASHVKEQIEKAMLPKADGYYFSIDGTSATVEIKNSETNETTFVFDPPYARVIFAQAINKRNPELKLPEHEPAGDWLVTYDHQMAFVPGATSGATTTVGQELPMLLAGRPESVDLLLDAGADPNLPGQYGYTPLRTCADFEVEQSRWRRIVQNGSAKAKIAGSIFLRDHHQPLSADDLDGSKWRSHSLTQESDSTHLDSILNSLVLHGAKISGIESSLREAFDAAVLHRRDYTAECLLRLQSRFLPDMNLLQGSEIEGFVATKSRVESERSSLRQENSNNSRQTNNASRRQSRALYLNKLLGLRQYDMVKETVSNIDVSELGGFWISGHIPLLHTLARFGLFDVLKRVCTREVASKFDDHEWCNQAETAYHVHKNDIEPLLKVACNREIPNMAVIRFLVEDMSVNINATSRKRVFVDNGKQSEHVSGHSVLHDIAKGKTWWNVHEALPYLIRKGADLEVRNGSGDTPLHIAVEQKRYKGVFYKEAVKILLESGADANTVNYHGESCLSKAGTDTGLIKLLLSHGAKISSAAIFSAIGLHQGDFANLRRPTNGILEGIPPLYHAAFCRVQDNRVKDNDLIPSRTRMMTVLLRHGADPYATIGKLHRVSDGTFKGDIESEDGPESEWTSKTYTVIHEILHKGFVAEPLFDLPSLQMETRDSTGQTLLLAASRGRNMKQFQDLLARGADFTARDQEGRTIVHNLMKHEPEETTYECLKALFNQYPNLVHMPDKAGDTPLHYVLKSQEPHLSDYFDRESERGCRRDIDLLLEQGADPLQPDSNGNTALHFFALRPLRFKSRIEQFQSLGVDINARNKAGNSPIFEYIARGQLRAGGPYGYIHNRELENHDDVHYLRYFKQVGVDFFARDNAGSSLLHVLARRKLNSSRFVHFEEERTVPIKNLVNWFEFLTGIGLDPMLEDAQQRTCLDVASACGNEHILKLFQQKPVE</sequence>
<evidence type="ECO:0000313" key="7">
    <source>
        <dbReference type="Proteomes" id="UP000001745"/>
    </source>
</evidence>
<dbReference type="PANTHER" id="PTHR24126">
    <property type="entry name" value="ANKYRIN REPEAT, PH AND SEC7 DOMAIN CONTAINING PROTEIN SECG-RELATED"/>
    <property type="match status" value="1"/>
</dbReference>
<feature type="region of interest" description="Disordered" evidence="4">
    <location>
        <begin position="339"/>
        <end position="359"/>
    </location>
</feature>
<evidence type="ECO:0000313" key="6">
    <source>
        <dbReference type="EMBL" id="EED14566.1"/>
    </source>
</evidence>
<dbReference type="HOGENOM" id="CLU_302679_0_0_1"/>
<feature type="repeat" description="ANK" evidence="3">
    <location>
        <begin position="533"/>
        <end position="571"/>
    </location>
</feature>
<dbReference type="InterPro" id="IPR036770">
    <property type="entry name" value="Ankyrin_rpt-contain_sf"/>
</dbReference>
<feature type="chain" id="PRO_5002875145" evidence="5">
    <location>
        <begin position="20"/>
        <end position="1015"/>
    </location>
</feature>
<dbReference type="PANTHER" id="PTHR24126:SF14">
    <property type="entry name" value="ANK_REP_REGION DOMAIN-CONTAINING PROTEIN"/>
    <property type="match status" value="1"/>
</dbReference>
<evidence type="ECO:0000256" key="5">
    <source>
        <dbReference type="SAM" id="SignalP"/>
    </source>
</evidence>
<evidence type="ECO:0000256" key="4">
    <source>
        <dbReference type="SAM" id="MobiDB-lite"/>
    </source>
</evidence>
<feature type="compositionally biased region" description="Polar residues" evidence="4">
    <location>
        <begin position="344"/>
        <end position="359"/>
    </location>
</feature>
<dbReference type="OrthoDB" id="4224903at2759"/>
<dbReference type="GeneID" id="8110003"/>
<feature type="signal peptide" evidence="5">
    <location>
        <begin position="1"/>
        <end position="19"/>
    </location>
</feature>
<evidence type="ECO:0000256" key="3">
    <source>
        <dbReference type="PROSITE-ProRule" id="PRU00023"/>
    </source>
</evidence>
<keyword evidence="7" id="KW-1185">Reference proteome</keyword>
<dbReference type="PROSITE" id="PS50088">
    <property type="entry name" value="ANK_REPEAT"/>
    <property type="match status" value="2"/>
</dbReference>
<evidence type="ECO:0000256" key="1">
    <source>
        <dbReference type="ARBA" id="ARBA00022737"/>
    </source>
</evidence>
<dbReference type="PhylomeDB" id="B8MI82"/>
<dbReference type="Pfam" id="PF12796">
    <property type="entry name" value="Ank_2"/>
    <property type="match status" value="1"/>
</dbReference>
<organism evidence="6 7">
    <name type="scientific">Talaromyces stipitatus (strain ATCC 10500 / CBS 375.48 / QM 6759 / NRRL 1006)</name>
    <name type="common">Penicillium stipitatum</name>
    <dbReference type="NCBI Taxonomy" id="441959"/>
    <lineage>
        <taxon>Eukaryota</taxon>
        <taxon>Fungi</taxon>
        <taxon>Dikarya</taxon>
        <taxon>Ascomycota</taxon>
        <taxon>Pezizomycotina</taxon>
        <taxon>Eurotiomycetes</taxon>
        <taxon>Eurotiomycetidae</taxon>
        <taxon>Eurotiales</taxon>
        <taxon>Trichocomaceae</taxon>
        <taxon>Talaromyces</taxon>
        <taxon>Talaromyces sect. Talaromyces</taxon>
    </lineage>
</organism>
<dbReference type="RefSeq" id="XP_002484519.1">
    <property type="nucleotide sequence ID" value="XM_002484474.1"/>
</dbReference>
<keyword evidence="2 3" id="KW-0040">ANK repeat</keyword>
<dbReference type="AlphaFoldDB" id="B8MI82"/>
<dbReference type="EMBL" id="EQ962657">
    <property type="protein sequence ID" value="EED14566.1"/>
    <property type="molecule type" value="Genomic_DNA"/>
</dbReference>
<gene>
    <name evidence="6" type="ORF">TSTA_040460</name>
</gene>
<protein>
    <submittedName>
        <fullName evidence="6">Ankyrin repeat-containing protein, putative</fullName>
    </submittedName>
</protein>
<evidence type="ECO:0000256" key="2">
    <source>
        <dbReference type="ARBA" id="ARBA00023043"/>
    </source>
</evidence>
<dbReference type="Proteomes" id="UP000001745">
    <property type="component" value="Unassembled WGS sequence"/>
</dbReference>
<keyword evidence="5" id="KW-0732">Signal</keyword>
<dbReference type="InParanoid" id="B8MI82"/>